<keyword evidence="1" id="KW-0732">Signal</keyword>
<organism evidence="2 3">
    <name type="scientific">Alistipes communis</name>
    <dbReference type="NCBI Taxonomy" id="2585118"/>
    <lineage>
        <taxon>Bacteria</taxon>
        <taxon>Pseudomonadati</taxon>
        <taxon>Bacteroidota</taxon>
        <taxon>Bacteroidia</taxon>
        <taxon>Bacteroidales</taxon>
        <taxon>Rikenellaceae</taxon>
        <taxon>Alistipes</taxon>
    </lineage>
</organism>
<dbReference type="KEGG" id="acou:A5CBH24_06320"/>
<dbReference type="GeneID" id="78343429"/>
<name>A0A4Y1WST6_9BACT</name>
<sequence>MKKILLTAAMLLCAANLSAQCLGVGSSTSSMSLEEMAQAVQAGIGYVEIGISGCGTVTEIREKALPKGR</sequence>
<dbReference type="Proteomes" id="UP000318946">
    <property type="component" value="Chromosome"/>
</dbReference>
<protein>
    <submittedName>
        <fullName evidence="2">Uncharacterized protein</fullName>
    </submittedName>
</protein>
<gene>
    <name evidence="2" type="ORF">A5CBH24_06320</name>
</gene>
<reference evidence="3" key="1">
    <citation type="submission" date="2019-06" db="EMBL/GenBank/DDBJ databases">
        <title>Alistipes onderdonkii subsp. vulgaris subsp. nov., Alistipes dispar sp. nov. and Alistipes communis sp. nov., isolated from human faeces, and creation of Alistipes onderdonkii subsp. onderdonkii subsp. nov.</title>
        <authorList>
            <person name="Sakamoto M."/>
            <person name="Ikeyama N."/>
            <person name="Ogata Y."/>
            <person name="Suda W."/>
            <person name="Iino T."/>
            <person name="Hattori M."/>
            <person name="Ohkuma M."/>
        </authorList>
    </citation>
    <scope>NUCLEOTIDE SEQUENCE [LARGE SCALE GENOMIC DNA]</scope>
    <source>
        <strain evidence="3">5CBH24</strain>
    </source>
</reference>
<evidence type="ECO:0000313" key="3">
    <source>
        <dbReference type="Proteomes" id="UP000318946"/>
    </source>
</evidence>
<dbReference type="AlphaFoldDB" id="A0A4Y1WST6"/>
<dbReference type="EMBL" id="AP019735">
    <property type="protein sequence ID" value="BBL03319.1"/>
    <property type="molecule type" value="Genomic_DNA"/>
</dbReference>
<dbReference type="RefSeq" id="WP_244611615.1">
    <property type="nucleotide sequence ID" value="NZ_AP019735.1"/>
</dbReference>
<accession>A0A4Y1WST6</accession>
<proteinExistence type="predicted"/>
<feature type="chain" id="PRO_5021312196" evidence="1">
    <location>
        <begin position="20"/>
        <end position="69"/>
    </location>
</feature>
<evidence type="ECO:0000313" key="2">
    <source>
        <dbReference type="EMBL" id="BBL03319.1"/>
    </source>
</evidence>
<keyword evidence="3" id="KW-1185">Reference proteome</keyword>
<evidence type="ECO:0000256" key="1">
    <source>
        <dbReference type="SAM" id="SignalP"/>
    </source>
</evidence>
<feature type="signal peptide" evidence="1">
    <location>
        <begin position="1"/>
        <end position="19"/>
    </location>
</feature>